<comment type="catalytic activity">
    <reaction evidence="1">
        <text>ATP + protein L-histidine = ADP + protein N-phospho-L-histidine.</text>
        <dbReference type="EC" id="2.7.13.3"/>
    </reaction>
</comment>
<dbReference type="PANTHER" id="PTHR42878">
    <property type="entry name" value="TWO-COMPONENT HISTIDINE KINASE"/>
    <property type="match status" value="1"/>
</dbReference>
<dbReference type="Gene3D" id="3.30.565.10">
    <property type="entry name" value="Histidine kinase-like ATPase, C-terminal domain"/>
    <property type="match status" value="1"/>
</dbReference>
<dbReference type="GO" id="GO:0005524">
    <property type="term" value="F:ATP binding"/>
    <property type="evidence" value="ECO:0007669"/>
    <property type="project" value="UniProtKB-KW"/>
</dbReference>
<evidence type="ECO:0000256" key="7">
    <source>
        <dbReference type="ARBA" id="ARBA00022777"/>
    </source>
</evidence>
<name>A0A8J8TDG3_9EURY</name>
<dbReference type="PRINTS" id="PR00344">
    <property type="entry name" value="BCTRLSENSOR"/>
</dbReference>
<feature type="domain" description="Histidine kinase" evidence="12">
    <location>
        <begin position="134"/>
        <end position="339"/>
    </location>
</feature>
<dbReference type="Proteomes" id="UP000705823">
    <property type="component" value="Unassembled WGS sequence"/>
</dbReference>
<keyword evidence="6" id="KW-0547">Nucleotide-binding</keyword>
<evidence type="ECO:0000256" key="2">
    <source>
        <dbReference type="ARBA" id="ARBA00004141"/>
    </source>
</evidence>
<evidence type="ECO:0000256" key="8">
    <source>
        <dbReference type="ARBA" id="ARBA00022840"/>
    </source>
</evidence>
<evidence type="ECO:0000313" key="13">
    <source>
        <dbReference type="EMBL" id="TQQ83501.1"/>
    </source>
</evidence>
<dbReference type="InterPro" id="IPR035965">
    <property type="entry name" value="PAS-like_dom_sf"/>
</dbReference>
<keyword evidence="10" id="KW-0902">Two-component regulatory system</keyword>
<comment type="subcellular location">
    <subcellularLocation>
        <location evidence="2">Membrane</location>
        <topology evidence="2">Multi-pass membrane protein</topology>
    </subcellularLocation>
</comment>
<evidence type="ECO:0000256" key="5">
    <source>
        <dbReference type="ARBA" id="ARBA00022692"/>
    </source>
</evidence>
<dbReference type="InterPro" id="IPR005467">
    <property type="entry name" value="His_kinase_dom"/>
</dbReference>
<dbReference type="GO" id="GO:0016020">
    <property type="term" value="C:membrane"/>
    <property type="evidence" value="ECO:0007669"/>
    <property type="project" value="UniProtKB-SubCell"/>
</dbReference>
<keyword evidence="9" id="KW-1133">Transmembrane helix</keyword>
<evidence type="ECO:0000256" key="1">
    <source>
        <dbReference type="ARBA" id="ARBA00000085"/>
    </source>
</evidence>
<dbReference type="PROSITE" id="PS50109">
    <property type="entry name" value="HIS_KIN"/>
    <property type="match status" value="1"/>
</dbReference>
<dbReference type="Pfam" id="PF02518">
    <property type="entry name" value="HATPase_c"/>
    <property type="match status" value="1"/>
</dbReference>
<keyword evidence="8" id="KW-0067">ATP-binding</keyword>
<dbReference type="InterPro" id="IPR036890">
    <property type="entry name" value="HATPase_C_sf"/>
</dbReference>
<dbReference type="GO" id="GO:0004673">
    <property type="term" value="F:protein histidine kinase activity"/>
    <property type="evidence" value="ECO:0007669"/>
    <property type="project" value="UniProtKB-EC"/>
</dbReference>
<dbReference type="EC" id="2.7.13.3" evidence="3"/>
<reference evidence="13" key="1">
    <citation type="submission" date="2019-02" db="EMBL/GenBank/DDBJ databases">
        <title>Halonotius sp. a new haloarchaeum isolated from saline soil.</title>
        <authorList>
            <person name="Duran-Viseras A."/>
            <person name="Sanchez-Porro C."/>
            <person name="Ventosa A."/>
        </authorList>
    </citation>
    <scope>NUCLEOTIDE SEQUENCE</scope>
    <source>
        <strain evidence="13">F15B</strain>
    </source>
</reference>
<dbReference type="Gene3D" id="3.30.450.20">
    <property type="entry name" value="PAS domain"/>
    <property type="match status" value="1"/>
</dbReference>
<dbReference type="InterPro" id="IPR004358">
    <property type="entry name" value="Sig_transdc_His_kin-like_C"/>
</dbReference>
<dbReference type="SUPFAM" id="SSF55785">
    <property type="entry name" value="PYP-like sensor domain (PAS domain)"/>
    <property type="match status" value="1"/>
</dbReference>
<keyword evidence="4" id="KW-0808">Transferase</keyword>
<evidence type="ECO:0000256" key="10">
    <source>
        <dbReference type="ARBA" id="ARBA00023012"/>
    </source>
</evidence>
<dbReference type="OrthoDB" id="342253at2157"/>
<dbReference type="SMART" id="SM00387">
    <property type="entry name" value="HATPase_c"/>
    <property type="match status" value="1"/>
</dbReference>
<evidence type="ECO:0000256" key="4">
    <source>
        <dbReference type="ARBA" id="ARBA00022679"/>
    </source>
</evidence>
<accession>A0A8J8TDG3</accession>
<dbReference type="InterPro" id="IPR050351">
    <property type="entry name" value="BphY/WalK/GraS-like"/>
</dbReference>
<sequence>MTTTPPTNATSRFETLFEQLNDPVVEFKLDDGEPIIVQANAAFREVFCVVDSVAGLPLNDLIVPADRQGEATDFDERTADGKPNRAVIERTTADGTRKFLYRSVPIGENHGFAIYSDITAKLRQERYLDVLQRVLRHNLRNDVNLITGHAEQALETAENEATRDALESITETADSLTQLCTEAQTIRNVLGESATLEPTALTPIVDSVSKDCLRRFQQATITVDCPDDLTVQADGRLRIVVDSLVDNAIRHNTSSMPKVTVAASVDDDTVELTVRDNGPGIPETERDIVLGDAEISPLSHGSGLGLWLVKWLTESYGGRLDIAADDGGSVVRVQLKRVPA</sequence>
<dbReference type="AlphaFoldDB" id="A0A8J8TDG3"/>
<evidence type="ECO:0000313" key="14">
    <source>
        <dbReference type="Proteomes" id="UP000705823"/>
    </source>
</evidence>
<dbReference type="InterPro" id="IPR003594">
    <property type="entry name" value="HATPase_dom"/>
</dbReference>
<comment type="caution">
    <text evidence="13">The sequence shown here is derived from an EMBL/GenBank/DDBJ whole genome shotgun (WGS) entry which is preliminary data.</text>
</comment>
<evidence type="ECO:0000256" key="3">
    <source>
        <dbReference type="ARBA" id="ARBA00012438"/>
    </source>
</evidence>
<dbReference type="InterPro" id="IPR000014">
    <property type="entry name" value="PAS"/>
</dbReference>
<dbReference type="Pfam" id="PF13188">
    <property type="entry name" value="PAS_8"/>
    <property type="match status" value="1"/>
</dbReference>
<dbReference type="CDD" id="cd00075">
    <property type="entry name" value="HATPase"/>
    <property type="match status" value="1"/>
</dbReference>
<proteinExistence type="predicted"/>
<dbReference type="RefSeq" id="WP_142978418.1">
    <property type="nucleotide sequence ID" value="NZ_RKLU01000001.1"/>
</dbReference>
<dbReference type="GO" id="GO:0000156">
    <property type="term" value="F:phosphorelay response regulator activity"/>
    <property type="evidence" value="ECO:0007669"/>
    <property type="project" value="TreeGrafter"/>
</dbReference>
<evidence type="ECO:0000256" key="9">
    <source>
        <dbReference type="ARBA" id="ARBA00022989"/>
    </source>
</evidence>
<dbReference type="GO" id="GO:0007234">
    <property type="term" value="P:osmosensory signaling via phosphorelay pathway"/>
    <property type="evidence" value="ECO:0007669"/>
    <property type="project" value="TreeGrafter"/>
</dbReference>
<keyword evidence="5" id="KW-0812">Transmembrane</keyword>
<gene>
    <name evidence="13" type="ORF">EGH24_01545</name>
</gene>
<organism evidence="13 14">
    <name type="scientific">Halonotius terrestris</name>
    <dbReference type="NCBI Taxonomy" id="2487750"/>
    <lineage>
        <taxon>Archaea</taxon>
        <taxon>Methanobacteriati</taxon>
        <taxon>Methanobacteriota</taxon>
        <taxon>Stenosarchaea group</taxon>
        <taxon>Halobacteria</taxon>
        <taxon>Halobacteriales</taxon>
        <taxon>Haloferacaceae</taxon>
        <taxon>Halonotius</taxon>
    </lineage>
</organism>
<protein>
    <recommendedName>
        <fullName evidence="3">histidine kinase</fullName>
        <ecNumber evidence="3">2.7.13.3</ecNumber>
    </recommendedName>
</protein>
<evidence type="ECO:0000256" key="6">
    <source>
        <dbReference type="ARBA" id="ARBA00022741"/>
    </source>
</evidence>
<dbReference type="SUPFAM" id="SSF55874">
    <property type="entry name" value="ATPase domain of HSP90 chaperone/DNA topoisomerase II/histidine kinase"/>
    <property type="match status" value="1"/>
</dbReference>
<dbReference type="EMBL" id="RKLU01000001">
    <property type="protein sequence ID" value="TQQ83501.1"/>
    <property type="molecule type" value="Genomic_DNA"/>
</dbReference>
<dbReference type="PANTHER" id="PTHR42878:SF7">
    <property type="entry name" value="SENSOR HISTIDINE KINASE GLRK"/>
    <property type="match status" value="1"/>
</dbReference>
<evidence type="ECO:0000256" key="11">
    <source>
        <dbReference type="ARBA" id="ARBA00023136"/>
    </source>
</evidence>
<keyword evidence="7 13" id="KW-0418">Kinase</keyword>
<keyword evidence="11" id="KW-0472">Membrane</keyword>
<dbReference type="GO" id="GO:0030295">
    <property type="term" value="F:protein kinase activator activity"/>
    <property type="evidence" value="ECO:0007669"/>
    <property type="project" value="TreeGrafter"/>
</dbReference>
<keyword evidence="14" id="KW-1185">Reference proteome</keyword>
<evidence type="ECO:0000259" key="12">
    <source>
        <dbReference type="PROSITE" id="PS50109"/>
    </source>
</evidence>